<dbReference type="Proteomes" id="UP001152797">
    <property type="component" value="Unassembled WGS sequence"/>
</dbReference>
<evidence type="ECO:0000313" key="3">
    <source>
        <dbReference type="EMBL" id="CAL4785479.1"/>
    </source>
</evidence>
<reference evidence="2" key="1">
    <citation type="submission" date="2022-10" db="EMBL/GenBank/DDBJ databases">
        <authorList>
            <person name="Chen Y."/>
            <person name="Dougan E. K."/>
            <person name="Chan C."/>
            <person name="Rhodes N."/>
            <person name="Thang M."/>
        </authorList>
    </citation>
    <scope>NUCLEOTIDE SEQUENCE</scope>
</reference>
<name>A0A9P1G5L2_9DINO</name>
<organism evidence="2">
    <name type="scientific">Cladocopium goreaui</name>
    <dbReference type="NCBI Taxonomy" id="2562237"/>
    <lineage>
        <taxon>Eukaryota</taxon>
        <taxon>Sar</taxon>
        <taxon>Alveolata</taxon>
        <taxon>Dinophyceae</taxon>
        <taxon>Suessiales</taxon>
        <taxon>Symbiodiniaceae</taxon>
        <taxon>Cladocopium</taxon>
    </lineage>
</organism>
<dbReference type="EMBL" id="CAMXCT030002440">
    <property type="protein sequence ID" value="CAL4785479.1"/>
    <property type="molecule type" value="Genomic_DNA"/>
</dbReference>
<dbReference type="EMBL" id="CAMXCT020002440">
    <property type="protein sequence ID" value="CAL1151542.1"/>
    <property type="molecule type" value="Genomic_DNA"/>
</dbReference>
<keyword evidence="4" id="KW-1185">Reference proteome</keyword>
<feature type="compositionally biased region" description="Acidic residues" evidence="1">
    <location>
        <begin position="129"/>
        <end position="146"/>
    </location>
</feature>
<proteinExistence type="predicted"/>
<feature type="compositionally biased region" description="Basic and acidic residues" evidence="1">
    <location>
        <begin position="41"/>
        <end position="62"/>
    </location>
</feature>
<accession>A0A9P1G5L2</accession>
<protein>
    <submittedName>
        <fullName evidence="3">Ribosome biogenesis protein NOP53</fullName>
    </submittedName>
</protein>
<feature type="compositionally biased region" description="Basic residues" evidence="1">
    <location>
        <begin position="30"/>
        <end position="40"/>
    </location>
</feature>
<sequence length="146" mass="16721">RGHIITSSLHVAWLQWQRSLDLMAKVKKSHLKSKKAKAKAKQADKNRADGDGMVDVPKESRHELKRRHAAERKALQAKIVELKRQRKKLPKKKNKDDKKALSEEIKSLTSALKKRHADELQHSGLNVQEGEDESGSEDFEEDDEDI</sequence>
<dbReference type="OrthoDB" id="447337at2759"/>
<reference evidence="3 4" key="2">
    <citation type="submission" date="2024-05" db="EMBL/GenBank/DDBJ databases">
        <authorList>
            <person name="Chen Y."/>
            <person name="Shah S."/>
            <person name="Dougan E. K."/>
            <person name="Thang M."/>
            <person name="Chan C."/>
        </authorList>
    </citation>
    <scope>NUCLEOTIDE SEQUENCE [LARGE SCALE GENOMIC DNA]</scope>
</reference>
<evidence type="ECO:0000313" key="2">
    <source>
        <dbReference type="EMBL" id="CAI3998167.1"/>
    </source>
</evidence>
<feature type="compositionally biased region" description="Basic residues" evidence="1">
    <location>
        <begin position="84"/>
        <end position="93"/>
    </location>
</feature>
<feature type="region of interest" description="Disordered" evidence="1">
    <location>
        <begin position="30"/>
        <end position="146"/>
    </location>
</feature>
<dbReference type="AlphaFoldDB" id="A0A9P1G5L2"/>
<gene>
    <name evidence="2" type="ORF">C1SCF055_LOCUS24488</name>
</gene>
<feature type="non-terminal residue" evidence="2">
    <location>
        <position position="146"/>
    </location>
</feature>
<evidence type="ECO:0000313" key="4">
    <source>
        <dbReference type="Proteomes" id="UP001152797"/>
    </source>
</evidence>
<dbReference type="EMBL" id="CAMXCT010002440">
    <property type="protein sequence ID" value="CAI3998167.1"/>
    <property type="molecule type" value="Genomic_DNA"/>
</dbReference>
<comment type="caution">
    <text evidence="2">The sequence shown here is derived from an EMBL/GenBank/DDBJ whole genome shotgun (WGS) entry which is preliminary data.</text>
</comment>
<evidence type="ECO:0000256" key="1">
    <source>
        <dbReference type="SAM" id="MobiDB-lite"/>
    </source>
</evidence>
<feature type="compositionally biased region" description="Basic and acidic residues" evidence="1">
    <location>
        <begin position="94"/>
        <end position="106"/>
    </location>
</feature>